<accession>A0A1G9S0I7</accession>
<evidence type="ECO:0000313" key="3">
    <source>
        <dbReference type="EMBL" id="SDM28993.1"/>
    </source>
</evidence>
<feature type="signal peptide" evidence="1">
    <location>
        <begin position="1"/>
        <end position="31"/>
    </location>
</feature>
<gene>
    <name evidence="3" type="ORF">SAMN05661010_03851</name>
</gene>
<feature type="chain" id="PRO_5011770441" description="Beta-lactamase-related domain-containing protein" evidence="1">
    <location>
        <begin position="32"/>
        <end position="447"/>
    </location>
</feature>
<evidence type="ECO:0000256" key="1">
    <source>
        <dbReference type="SAM" id="SignalP"/>
    </source>
</evidence>
<keyword evidence="1" id="KW-0732">Signal</keyword>
<proteinExistence type="predicted"/>
<feature type="domain" description="Beta-lactamase-related" evidence="2">
    <location>
        <begin position="133"/>
        <end position="422"/>
    </location>
</feature>
<organism evidence="3 4">
    <name type="scientific">Modicisalibacter muralis</name>
    <dbReference type="NCBI Taxonomy" id="119000"/>
    <lineage>
        <taxon>Bacteria</taxon>
        <taxon>Pseudomonadati</taxon>
        <taxon>Pseudomonadota</taxon>
        <taxon>Gammaproteobacteria</taxon>
        <taxon>Oceanospirillales</taxon>
        <taxon>Halomonadaceae</taxon>
        <taxon>Modicisalibacter</taxon>
    </lineage>
</organism>
<dbReference type="EMBL" id="FNGI01000018">
    <property type="protein sequence ID" value="SDM28993.1"/>
    <property type="molecule type" value="Genomic_DNA"/>
</dbReference>
<keyword evidence="4" id="KW-1185">Reference proteome</keyword>
<evidence type="ECO:0000313" key="4">
    <source>
        <dbReference type="Proteomes" id="UP000198654"/>
    </source>
</evidence>
<dbReference type="Gene3D" id="3.40.710.10">
    <property type="entry name" value="DD-peptidase/beta-lactamase superfamily"/>
    <property type="match status" value="1"/>
</dbReference>
<dbReference type="Proteomes" id="UP000198654">
    <property type="component" value="Unassembled WGS sequence"/>
</dbReference>
<dbReference type="PANTHER" id="PTHR43283:SF7">
    <property type="entry name" value="BETA-LACTAMASE-RELATED DOMAIN-CONTAINING PROTEIN"/>
    <property type="match status" value="1"/>
</dbReference>
<evidence type="ECO:0000259" key="2">
    <source>
        <dbReference type="Pfam" id="PF00144"/>
    </source>
</evidence>
<dbReference type="RefSeq" id="WP_089730898.1">
    <property type="nucleotide sequence ID" value="NZ_FNGI01000018.1"/>
</dbReference>
<dbReference type="Pfam" id="PF00144">
    <property type="entry name" value="Beta-lactamase"/>
    <property type="match status" value="1"/>
</dbReference>
<dbReference type="PANTHER" id="PTHR43283">
    <property type="entry name" value="BETA-LACTAMASE-RELATED"/>
    <property type="match status" value="1"/>
</dbReference>
<dbReference type="AlphaFoldDB" id="A0A1G9S0I7"/>
<dbReference type="SUPFAM" id="SSF56601">
    <property type="entry name" value="beta-lactamase/transpeptidase-like"/>
    <property type="match status" value="1"/>
</dbReference>
<dbReference type="OrthoDB" id="9814204at2"/>
<dbReference type="InterPro" id="IPR050789">
    <property type="entry name" value="Diverse_Enzym_Activities"/>
</dbReference>
<protein>
    <recommendedName>
        <fullName evidence="2">Beta-lactamase-related domain-containing protein</fullName>
    </recommendedName>
</protein>
<sequence length="447" mass="49415">MLTKVNRHHTALTLCKSIVLAASVLSTPALAQTQDQPLSAQESDPIEMGWMQGFPPPDDRLLKIGSPDFFQFPALRYSVCHMRQFMPTIPVSRDLKPMTPFEYAIDEQISDITFKPWGADTTMTLEQTLQKTYTDGILVLHDGEVVYEHYFGCLTEEGQHAAMSVTKSFTGTLASILVAEGKLNPQAKVGSIIPELEESGFGDATVRQVMDMTTALKYDEDYSDPNSEIWIYSKAANPYTRLQGYDGPVGYFEYLQTVEKNGTHGEAFGYRTINADALGWIISRVTGKSVNQLLSDRIWSKLGMEQSAYYQVDAHGIPFSGGGLSAGLRDMARFGQLILNEGRWHGEQIIPQEAVADIRQGGSQEAFKKSGHPKLKGWSYRNMWWITHNADGAFAARGVHGQTIYIDPTANMVIVRFASHPVAANSANDPISLPAYQAVADYLKGGK</sequence>
<name>A0A1G9S0I7_9GAMM</name>
<dbReference type="InterPro" id="IPR012338">
    <property type="entry name" value="Beta-lactam/transpept-like"/>
</dbReference>
<dbReference type="STRING" id="119000.SAMN05661010_03851"/>
<dbReference type="InterPro" id="IPR001466">
    <property type="entry name" value="Beta-lactam-related"/>
</dbReference>
<reference evidence="3 4" key="1">
    <citation type="submission" date="2016-10" db="EMBL/GenBank/DDBJ databases">
        <authorList>
            <person name="de Groot N.N."/>
        </authorList>
    </citation>
    <scope>NUCLEOTIDE SEQUENCE [LARGE SCALE GENOMIC DNA]</scope>
    <source>
        <strain evidence="3 4">DSM 14789</strain>
    </source>
</reference>